<dbReference type="AlphaFoldDB" id="A0A7Y9I9B9"/>
<keyword evidence="3" id="KW-1185">Reference proteome</keyword>
<evidence type="ECO:0000313" key="2">
    <source>
        <dbReference type="EMBL" id="NYE72650.1"/>
    </source>
</evidence>
<dbReference type="RefSeq" id="WP_179753600.1">
    <property type="nucleotide sequence ID" value="NZ_JACCBU010000001.1"/>
</dbReference>
<organism evidence="2 3">
    <name type="scientific">Microlunatus parietis</name>
    <dbReference type="NCBI Taxonomy" id="682979"/>
    <lineage>
        <taxon>Bacteria</taxon>
        <taxon>Bacillati</taxon>
        <taxon>Actinomycetota</taxon>
        <taxon>Actinomycetes</taxon>
        <taxon>Propionibacteriales</taxon>
        <taxon>Propionibacteriaceae</taxon>
        <taxon>Microlunatus</taxon>
    </lineage>
</organism>
<reference evidence="2 3" key="1">
    <citation type="submission" date="2020-07" db="EMBL/GenBank/DDBJ databases">
        <title>Sequencing the genomes of 1000 actinobacteria strains.</title>
        <authorList>
            <person name="Klenk H.-P."/>
        </authorList>
    </citation>
    <scope>NUCLEOTIDE SEQUENCE [LARGE SCALE GENOMIC DNA]</scope>
    <source>
        <strain evidence="2 3">DSM 22083</strain>
    </source>
</reference>
<dbReference type="Proteomes" id="UP000569914">
    <property type="component" value="Unassembled WGS sequence"/>
</dbReference>
<proteinExistence type="predicted"/>
<name>A0A7Y9I9B9_9ACTN</name>
<dbReference type="EMBL" id="JACCBU010000001">
    <property type="protein sequence ID" value="NYE72650.1"/>
    <property type="molecule type" value="Genomic_DNA"/>
</dbReference>
<feature type="region of interest" description="Disordered" evidence="1">
    <location>
        <begin position="30"/>
        <end position="55"/>
    </location>
</feature>
<gene>
    <name evidence="2" type="ORF">BKA15_003979</name>
</gene>
<evidence type="ECO:0000256" key="1">
    <source>
        <dbReference type="SAM" id="MobiDB-lite"/>
    </source>
</evidence>
<comment type="caution">
    <text evidence="2">The sequence shown here is derived from an EMBL/GenBank/DDBJ whole genome shotgun (WGS) entry which is preliminary data.</text>
</comment>
<protein>
    <submittedName>
        <fullName evidence="2">Uncharacterized protein</fullName>
    </submittedName>
</protein>
<sequence length="342" mass="37305">MRGPAGLIGALVIMVLSVIMSAACTVEPPRVQLPPPDTYRPQDPVGEDSVARPVPPGTAETITAPLVAAGAFCAQVRSNAHGRALWCRHRDADDPWVAQFLLDDQDRLAWAWFPSQPQPEEPDPNRASDPERLAGLAGPSLGALWPETADRFGDELTRYDHDHRDLIERGRSVEGAFTRSWRDDHADYTMSSVDGLIMEARDVEVERWPSDAAHYASRMSVAVGDLQDSGFECFYPPQVYCRREFQEFRVSLRGDRIITADFVVAGDETLAEVFPRGLTFLSPAVRSAVGAKIEEARKARQDYLGIVEGTVLAVDAAPIPPVGGPVPITVRIGAPLAGAYPI</sequence>
<dbReference type="PROSITE" id="PS51257">
    <property type="entry name" value="PROKAR_LIPOPROTEIN"/>
    <property type="match status" value="1"/>
</dbReference>
<evidence type="ECO:0000313" key="3">
    <source>
        <dbReference type="Proteomes" id="UP000569914"/>
    </source>
</evidence>
<accession>A0A7Y9I9B9</accession>